<evidence type="ECO:0000313" key="2">
    <source>
        <dbReference type="Proteomes" id="UP000799754"/>
    </source>
</evidence>
<proteinExistence type="predicted"/>
<name>A0ACB6S1W5_9PLEO</name>
<comment type="caution">
    <text evidence="1">The sequence shown here is derived from an EMBL/GenBank/DDBJ whole genome shotgun (WGS) entry which is preliminary data.</text>
</comment>
<protein>
    <submittedName>
        <fullName evidence="1">Uncharacterized protein</fullName>
    </submittedName>
</protein>
<dbReference type="EMBL" id="MU006714">
    <property type="protein sequence ID" value="KAF2628023.1"/>
    <property type="molecule type" value="Genomic_DNA"/>
</dbReference>
<accession>A0ACB6S1W5</accession>
<gene>
    <name evidence="1" type="ORF">BU25DRAFT_448033</name>
</gene>
<dbReference type="Proteomes" id="UP000799754">
    <property type="component" value="Unassembled WGS sequence"/>
</dbReference>
<keyword evidence="2" id="KW-1185">Reference proteome</keyword>
<sequence>MDERPRLHRRRQSHEHLQAAVNILRMDVHLAGPTKLKLGRIREHYQQPDTLFSKLTNRSVKLQKVVTYAKNRPWFRRFEQSTYGRADTFKFGPQYLGFSIRMNMQNVSYQQTASRVMFLHQLRKTTITSSHMIHHEAPHLLPHCCHGSHHNGSASPNNGTPNAVDSTAVDTCSTTSAPLSAHLEVAGALAALAIVTPIPTSSVAITSTAAHKSTSGTHEVNDVNADVGNLTISSLP</sequence>
<reference evidence="1" key="1">
    <citation type="journal article" date="2020" name="Stud. Mycol.">
        <title>101 Dothideomycetes genomes: a test case for predicting lifestyles and emergence of pathogens.</title>
        <authorList>
            <person name="Haridas S."/>
            <person name="Albert R."/>
            <person name="Binder M."/>
            <person name="Bloem J."/>
            <person name="Labutti K."/>
            <person name="Salamov A."/>
            <person name="Andreopoulos B."/>
            <person name="Baker S."/>
            <person name="Barry K."/>
            <person name="Bills G."/>
            <person name="Bluhm B."/>
            <person name="Cannon C."/>
            <person name="Castanera R."/>
            <person name="Culley D."/>
            <person name="Daum C."/>
            <person name="Ezra D."/>
            <person name="Gonzalez J."/>
            <person name="Henrissat B."/>
            <person name="Kuo A."/>
            <person name="Liang C."/>
            <person name="Lipzen A."/>
            <person name="Lutzoni F."/>
            <person name="Magnuson J."/>
            <person name="Mondo S."/>
            <person name="Nolan M."/>
            <person name="Ohm R."/>
            <person name="Pangilinan J."/>
            <person name="Park H.-J."/>
            <person name="Ramirez L."/>
            <person name="Alfaro M."/>
            <person name="Sun H."/>
            <person name="Tritt A."/>
            <person name="Yoshinaga Y."/>
            <person name="Zwiers L.-H."/>
            <person name="Turgeon B."/>
            <person name="Goodwin S."/>
            <person name="Spatafora J."/>
            <person name="Crous P."/>
            <person name="Grigoriev I."/>
        </authorList>
    </citation>
    <scope>NUCLEOTIDE SEQUENCE</scope>
    <source>
        <strain evidence="1">CBS 525.71</strain>
    </source>
</reference>
<evidence type="ECO:0000313" key="1">
    <source>
        <dbReference type="EMBL" id="KAF2628023.1"/>
    </source>
</evidence>
<organism evidence="1 2">
    <name type="scientific">Macroventuria anomochaeta</name>
    <dbReference type="NCBI Taxonomy" id="301207"/>
    <lineage>
        <taxon>Eukaryota</taxon>
        <taxon>Fungi</taxon>
        <taxon>Dikarya</taxon>
        <taxon>Ascomycota</taxon>
        <taxon>Pezizomycotina</taxon>
        <taxon>Dothideomycetes</taxon>
        <taxon>Pleosporomycetidae</taxon>
        <taxon>Pleosporales</taxon>
        <taxon>Pleosporineae</taxon>
        <taxon>Didymellaceae</taxon>
        <taxon>Macroventuria</taxon>
    </lineage>
</organism>